<keyword evidence="1" id="KW-1133">Transmembrane helix</keyword>
<reference evidence="2" key="1">
    <citation type="submission" date="2013-04" db="EMBL/GenBank/DDBJ databases">
        <title>Comparative Genomics of Relapsing Fever Spirochetes.</title>
        <authorList>
            <person name="Schwan T.G."/>
            <person name="Raffel S.J."/>
            <person name="Porcella S.F."/>
            <person name="Martens C.A."/>
            <person name="Bruno D.P."/>
            <person name="Ricklefs S.M."/>
            <person name="Barbian K.B."/>
        </authorList>
    </citation>
    <scope>NUCLEOTIDE SEQUENCE</scope>
    <source>
        <strain evidence="2">SLO</strain>
        <plasmid evidence="2">unnamed</plasmid>
    </source>
</reference>
<feature type="transmembrane region" description="Helical" evidence="1">
    <location>
        <begin position="27"/>
        <end position="47"/>
    </location>
</feature>
<gene>
    <name evidence="2" type="ORF">BPA_0037700</name>
</gene>
<accession>W5ST59</accession>
<organism evidence="2">
    <name type="scientific">Borrelia parkeri SLO</name>
    <dbReference type="NCBI Taxonomy" id="1313294"/>
    <lineage>
        <taxon>Bacteria</taxon>
        <taxon>Pseudomonadati</taxon>
        <taxon>Spirochaetota</taxon>
        <taxon>Spirochaetia</taxon>
        <taxon>Spirochaetales</taxon>
        <taxon>Borreliaceae</taxon>
        <taxon>Borrelia</taxon>
    </lineage>
</organism>
<keyword evidence="2" id="KW-0614">Plasmid</keyword>
<dbReference type="EMBL" id="CP005886">
    <property type="protein sequence ID" value="AHH10067.1"/>
    <property type="molecule type" value="Genomic_DNA"/>
</dbReference>
<keyword evidence="1" id="KW-0472">Membrane</keyword>
<proteinExistence type="predicted"/>
<dbReference type="HOGENOM" id="CLU_197333_1_0_12"/>
<dbReference type="InterPro" id="IPR006493">
    <property type="entry name" value="Holin_BlyA"/>
</dbReference>
<dbReference type="AlphaFoldDB" id="W5ST59"/>
<geneLocation type="plasmid" evidence="2">
    <name>unnamed</name>
</geneLocation>
<evidence type="ECO:0000256" key="1">
    <source>
        <dbReference type="SAM" id="Phobius"/>
    </source>
</evidence>
<sequence length="76" mass="8690">MRGDIKLNEVENNVLNFLLQLININEVKLVIIGAFILSLGLIFKPAIKDILTILASKIKNKVKTQIKERTYEIKHC</sequence>
<protein>
    <submittedName>
        <fullName evidence="2">Uncharacterized protein</fullName>
    </submittedName>
</protein>
<evidence type="ECO:0000313" key="2">
    <source>
        <dbReference type="EMBL" id="AHH10067.1"/>
    </source>
</evidence>
<dbReference type="NCBIfam" id="TIGR01606">
    <property type="entry name" value="holin_BlyA"/>
    <property type="match status" value="1"/>
</dbReference>
<name>W5ST59_BORPR</name>
<keyword evidence="1" id="KW-0812">Transmembrane</keyword>
<dbReference type="Pfam" id="PF05102">
    <property type="entry name" value="Holin_BlyA"/>
    <property type="match status" value="1"/>
</dbReference>